<evidence type="ECO:0000259" key="6">
    <source>
        <dbReference type="Pfam" id="PF12906"/>
    </source>
</evidence>
<proteinExistence type="predicted"/>
<gene>
    <name evidence="7" type="ORF">HID58_095570</name>
</gene>
<comment type="caution">
    <text evidence="7">The sequence shown here is derived from an EMBL/GenBank/DDBJ whole genome shotgun (WGS) entry which is preliminary data.</text>
</comment>
<dbReference type="PANTHER" id="PTHR23012">
    <property type="entry name" value="RING/FYVE/PHD ZINC FINGER DOMAIN-CONTAINING"/>
    <property type="match status" value="1"/>
</dbReference>
<reference evidence="7 8" key="1">
    <citation type="submission" date="2021-05" db="EMBL/GenBank/DDBJ databases">
        <title>Genome Assembly of Synthetic Allotetraploid Brassica napus Reveals Homoeologous Exchanges between Subgenomes.</title>
        <authorList>
            <person name="Davis J.T."/>
        </authorList>
    </citation>
    <scope>NUCLEOTIDE SEQUENCE [LARGE SCALE GENOMIC DNA]</scope>
    <source>
        <strain evidence="8">cv. Da-Ae</strain>
        <tissue evidence="7">Seedling</tissue>
    </source>
</reference>
<keyword evidence="1" id="KW-0479">Metal-binding</keyword>
<dbReference type="Pfam" id="PF12906">
    <property type="entry name" value="RINGv"/>
    <property type="match status" value="1"/>
</dbReference>
<evidence type="ECO:0000256" key="2">
    <source>
        <dbReference type="ARBA" id="ARBA00022771"/>
    </source>
</evidence>
<evidence type="ECO:0000313" key="8">
    <source>
        <dbReference type="Proteomes" id="UP000824890"/>
    </source>
</evidence>
<dbReference type="Pfam" id="PF12428">
    <property type="entry name" value="DUF3675"/>
    <property type="match status" value="1"/>
</dbReference>
<evidence type="ECO:0000256" key="4">
    <source>
        <dbReference type="SAM" id="MobiDB-lite"/>
    </source>
</evidence>
<evidence type="ECO:0000256" key="3">
    <source>
        <dbReference type="ARBA" id="ARBA00022833"/>
    </source>
</evidence>
<dbReference type="InterPro" id="IPR022143">
    <property type="entry name" value="DUF3675"/>
</dbReference>
<dbReference type="Proteomes" id="UP000824890">
    <property type="component" value="Unassembled WGS sequence"/>
</dbReference>
<dbReference type="EMBL" id="JAGKQM010002062">
    <property type="protein sequence ID" value="KAH0850413.1"/>
    <property type="molecule type" value="Genomic_DNA"/>
</dbReference>
<dbReference type="InterPro" id="IPR011016">
    <property type="entry name" value="Znf_RING-CH"/>
</dbReference>
<feature type="transmembrane region" description="Helical" evidence="5">
    <location>
        <begin position="187"/>
        <end position="210"/>
    </location>
</feature>
<name>A0ABQ7X3N9_BRANA</name>
<organism evidence="7 8">
    <name type="scientific">Brassica napus</name>
    <name type="common">Rape</name>
    <dbReference type="NCBI Taxonomy" id="3708"/>
    <lineage>
        <taxon>Eukaryota</taxon>
        <taxon>Viridiplantae</taxon>
        <taxon>Streptophyta</taxon>
        <taxon>Embryophyta</taxon>
        <taxon>Tracheophyta</taxon>
        <taxon>Spermatophyta</taxon>
        <taxon>Magnoliopsida</taxon>
        <taxon>eudicotyledons</taxon>
        <taxon>Gunneridae</taxon>
        <taxon>Pentapetalae</taxon>
        <taxon>rosids</taxon>
        <taxon>malvids</taxon>
        <taxon>Brassicales</taxon>
        <taxon>Brassicaceae</taxon>
        <taxon>Brassiceae</taxon>
        <taxon>Brassica</taxon>
    </lineage>
</organism>
<accession>A0ABQ7X3N9</accession>
<feature type="domain" description="RING-CH-type" evidence="6">
    <location>
        <begin position="64"/>
        <end position="88"/>
    </location>
</feature>
<keyword evidence="5" id="KW-0472">Membrane</keyword>
<sequence>MSDHLSSCTDRLVTSDHINSDNESSGECSRAQGTTSLSTTKPEEVEEESHVNDEEEPLIQSVECRICQEEDSVKNLESPCSCSGSLKSYQPGYTAPPPPPPDDTIIDMGEDWGNGVPLDLNDPRILAMAAAERHFFDADYDEYADSNSSGTAFLRSAALILMALLLLRHAMNLSNNNSDDEEDDPSAFFFLFMLRAAGFLLPCYIMAWAISILQRRRQRQEAAALAAAEVAFMLHSGGGQRRGGLHYAVAPELVPSPQGQQHQPEAAPQ</sequence>
<keyword evidence="5" id="KW-0812">Transmembrane</keyword>
<dbReference type="InterPro" id="IPR033275">
    <property type="entry name" value="MARCH-like"/>
</dbReference>
<keyword evidence="3" id="KW-0862">Zinc</keyword>
<feature type="region of interest" description="Disordered" evidence="4">
    <location>
        <begin position="1"/>
        <end position="58"/>
    </location>
</feature>
<dbReference type="PANTHER" id="PTHR23012:SF215">
    <property type="entry name" value="RING_FYVE_PHD ZINC FINGER SUPERFAMILY PROTEIN"/>
    <property type="match status" value="1"/>
</dbReference>
<dbReference type="InterPro" id="IPR013083">
    <property type="entry name" value="Znf_RING/FYVE/PHD"/>
</dbReference>
<feature type="compositionally biased region" description="Polar residues" evidence="4">
    <location>
        <begin position="21"/>
        <end position="40"/>
    </location>
</feature>
<protein>
    <recommendedName>
        <fullName evidence="6">RING-CH-type domain-containing protein</fullName>
    </recommendedName>
</protein>
<keyword evidence="8" id="KW-1185">Reference proteome</keyword>
<feature type="transmembrane region" description="Helical" evidence="5">
    <location>
        <begin position="152"/>
        <end position="171"/>
    </location>
</feature>
<keyword evidence="5" id="KW-1133">Transmembrane helix</keyword>
<evidence type="ECO:0000256" key="5">
    <source>
        <dbReference type="SAM" id="Phobius"/>
    </source>
</evidence>
<keyword evidence="2" id="KW-0863">Zinc-finger</keyword>
<dbReference type="Gene3D" id="3.30.40.10">
    <property type="entry name" value="Zinc/RING finger domain, C3HC4 (zinc finger)"/>
    <property type="match status" value="1"/>
</dbReference>
<evidence type="ECO:0000256" key="1">
    <source>
        <dbReference type="ARBA" id="ARBA00022723"/>
    </source>
</evidence>
<evidence type="ECO:0000313" key="7">
    <source>
        <dbReference type="EMBL" id="KAH0850413.1"/>
    </source>
</evidence>